<dbReference type="GO" id="GO:0005886">
    <property type="term" value="C:plasma membrane"/>
    <property type="evidence" value="ECO:0007669"/>
    <property type="project" value="UniProtKB-SubCell"/>
</dbReference>
<proteinExistence type="inferred from homology"/>
<feature type="coiled-coil region" evidence="8">
    <location>
        <begin position="606"/>
        <end position="633"/>
    </location>
</feature>
<feature type="transmembrane region" description="Helical" evidence="10">
    <location>
        <begin position="410"/>
        <end position="433"/>
    </location>
</feature>
<keyword evidence="6 10" id="KW-0472">Membrane</keyword>
<dbReference type="Gene3D" id="1.20.1740.10">
    <property type="entry name" value="Amino acid/polyamine transporter I"/>
    <property type="match status" value="1"/>
</dbReference>
<keyword evidence="2" id="KW-0813">Transport</keyword>
<evidence type="ECO:0008006" key="13">
    <source>
        <dbReference type="Google" id="ProtNLM"/>
    </source>
</evidence>
<feature type="transmembrane region" description="Helical" evidence="10">
    <location>
        <begin position="180"/>
        <end position="201"/>
    </location>
</feature>
<evidence type="ECO:0000313" key="11">
    <source>
        <dbReference type="EMBL" id="OAE30760.1"/>
    </source>
</evidence>
<dbReference type="EMBL" id="LVLJ01001247">
    <property type="protein sequence ID" value="OAE30760.1"/>
    <property type="molecule type" value="Genomic_DNA"/>
</dbReference>
<organism evidence="11 12">
    <name type="scientific">Marchantia polymorpha subsp. ruderalis</name>
    <dbReference type="NCBI Taxonomy" id="1480154"/>
    <lineage>
        <taxon>Eukaryota</taxon>
        <taxon>Viridiplantae</taxon>
        <taxon>Streptophyta</taxon>
        <taxon>Embryophyta</taxon>
        <taxon>Marchantiophyta</taxon>
        <taxon>Marchantiopsida</taxon>
        <taxon>Marchantiidae</taxon>
        <taxon>Marchantiales</taxon>
        <taxon>Marchantiaceae</taxon>
        <taxon>Marchantia</taxon>
    </lineage>
</organism>
<keyword evidence="3" id="KW-1003">Cell membrane</keyword>
<dbReference type="InterPro" id="IPR044566">
    <property type="entry name" value="RMV1-like"/>
</dbReference>
<dbReference type="GO" id="GO:0015203">
    <property type="term" value="F:polyamine transmembrane transporter activity"/>
    <property type="evidence" value="ECO:0007669"/>
    <property type="project" value="UniProtKB-ARBA"/>
</dbReference>
<keyword evidence="8" id="KW-0175">Coiled coil</keyword>
<gene>
    <name evidence="11" type="ORF">AXG93_4876s1010</name>
</gene>
<feature type="compositionally biased region" description="Polar residues" evidence="9">
    <location>
        <begin position="161"/>
        <end position="171"/>
    </location>
</feature>
<comment type="subcellular location">
    <subcellularLocation>
        <location evidence="1">Cell membrane</location>
        <topology evidence="1">Multi-pass membrane protein</topology>
    </subcellularLocation>
</comment>
<feature type="compositionally biased region" description="Basic residues" evidence="9">
    <location>
        <begin position="147"/>
        <end position="156"/>
    </location>
</feature>
<evidence type="ECO:0000256" key="5">
    <source>
        <dbReference type="ARBA" id="ARBA00022989"/>
    </source>
</evidence>
<evidence type="ECO:0000256" key="3">
    <source>
        <dbReference type="ARBA" id="ARBA00022475"/>
    </source>
</evidence>
<feature type="transmembrane region" description="Helical" evidence="10">
    <location>
        <begin position="323"/>
        <end position="347"/>
    </location>
</feature>
<feature type="transmembrane region" description="Helical" evidence="10">
    <location>
        <begin position="254"/>
        <end position="276"/>
    </location>
</feature>
<feature type="transmembrane region" description="Helical" evidence="10">
    <location>
        <begin position="213"/>
        <end position="233"/>
    </location>
</feature>
<dbReference type="Pfam" id="PF13520">
    <property type="entry name" value="AA_permease_2"/>
    <property type="match status" value="1"/>
</dbReference>
<accession>A0A176WC49</accession>
<dbReference type="Proteomes" id="UP000077202">
    <property type="component" value="Unassembled WGS sequence"/>
</dbReference>
<keyword evidence="12" id="KW-1185">Reference proteome</keyword>
<evidence type="ECO:0000256" key="8">
    <source>
        <dbReference type="SAM" id="Coils"/>
    </source>
</evidence>
<comment type="caution">
    <text evidence="11">The sequence shown here is derived from an EMBL/GenBank/DDBJ whole genome shotgun (WGS) entry which is preliminary data.</text>
</comment>
<keyword evidence="4 10" id="KW-0812">Transmembrane</keyword>
<evidence type="ECO:0000256" key="7">
    <source>
        <dbReference type="ARBA" id="ARBA00024041"/>
    </source>
</evidence>
<dbReference type="AlphaFoldDB" id="A0A176WC49"/>
<reference evidence="11" key="1">
    <citation type="submission" date="2016-03" db="EMBL/GenBank/DDBJ databases">
        <title>Mechanisms controlling the formation of the plant cell surface in tip-growing cells are functionally conserved among land plants.</title>
        <authorList>
            <person name="Honkanen S."/>
            <person name="Jones V.A."/>
            <person name="Morieri G."/>
            <person name="Champion C."/>
            <person name="Hetherington A.J."/>
            <person name="Kelly S."/>
            <person name="Saint-Marcoux D."/>
            <person name="Proust H."/>
            <person name="Prescott H."/>
            <person name="Dolan L."/>
        </authorList>
    </citation>
    <scope>NUCLEOTIDE SEQUENCE [LARGE SCALE GENOMIC DNA]</scope>
    <source>
        <tissue evidence="11">Whole gametophyte</tissue>
    </source>
</reference>
<evidence type="ECO:0000256" key="1">
    <source>
        <dbReference type="ARBA" id="ARBA00004651"/>
    </source>
</evidence>
<dbReference type="InterPro" id="IPR002293">
    <property type="entry name" value="AA/rel_permease1"/>
</dbReference>
<dbReference type="PANTHER" id="PTHR45826">
    <property type="entry name" value="POLYAMINE TRANSPORTER PUT1"/>
    <property type="match status" value="1"/>
</dbReference>
<evidence type="ECO:0000256" key="6">
    <source>
        <dbReference type="ARBA" id="ARBA00023136"/>
    </source>
</evidence>
<feature type="region of interest" description="Disordered" evidence="9">
    <location>
        <begin position="142"/>
        <end position="171"/>
    </location>
</feature>
<feature type="compositionally biased region" description="Basic and acidic residues" evidence="9">
    <location>
        <begin position="77"/>
        <end position="89"/>
    </location>
</feature>
<feature type="region of interest" description="Disordered" evidence="9">
    <location>
        <begin position="77"/>
        <end position="101"/>
    </location>
</feature>
<feature type="transmembrane region" description="Helical" evidence="10">
    <location>
        <begin position="553"/>
        <end position="572"/>
    </location>
</feature>
<evidence type="ECO:0000256" key="9">
    <source>
        <dbReference type="SAM" id="MobiDB-lite"/>
    </source>
</evidence>
<name>A0A176WC49_MARPO</name>
<evidence type="ECO:0000256" key="4">
    <source>
        <dbReference type="ARBA" id="ARBA00022692"/>
    </source>
</evidence>
<dbReference type="PANTHER" id="PTHR45826:SF25">
    <property type="entry name" value="AMINO ACID PERMEASE-LIKE PROTEIN"/>
    <property type="match status" value="1"/>
</dbReference>
<feature type="transmembrane region" description="Helical" evidence="10">
    <location>
        <begin position="296"/>
        <end position="316"/>
    </location>
</feature>
<evidence type="ECO:0000256" key="10">
    <source>
        <dbReference type="SAM" id="Phobius"/>
    </source>
</evidence>
<keyword evidence="5 10" id="KW-1133">Transmembrane helix</keyword>
<sequence length="697" mass="76175">MQITRRLSQVMGLSNESTAPYTSASWDPELYHDALSDVSLEVADAPVAGEEDVAAAPPRMAMGKRISTFFGIDSGAREADVDAEREEKQLPSTSGSKEELVSRVKNKVSVFLAMTRPHESAESSTPPPESSDAAQREIDLPTTFHRSSGRRQHPRLKQGPGKSSSTPWKRSAPIQSQHQVHMLSTLQLISITFFAVSGGPYGFEPTVGAGGPGLMLVGLLLVPVLWAAPLAFMTAELSCMIPESGGHVLWVYRAFGPFWSFVNSCFAFACSILDNAMYPVLFVEYLSALLYEGKDIISYGWSVFIKIFLVFIVTVINILGINIVGVVSVILGILVLAPFITMCLIGLTHLNFDWMGLDGPDTALAPSPSLPTVIDWGKFLTLLLWNTSGFDAAGTCAAEVRNPGHSFPRALSISVMLMVGVYALPTIIGVSVLPDYRLWKEGTYIIVAKLIGGDILKVVLRAGWDFLQLQVRSDSSLPVFVRIPESSMAWPSLSSYPCNVFLYAFDDRVQFLLSCRDMLFYAFSTVLKFSALVQLRFTEPDAFRPYRIPLSDYALGAAIILPIGSCIAMLAFSSERAHGIGLAGASCAVLLFTIKELYYQYGTQAEEAVQDRMSRVQQNLDSMQKRIDKVIEEEFTAPVRTLGGTLGDAIRQSPQQISQGLRVPVKSLSQGFSYPVKSLGIALRQAEKKISLSTRSA</sequence>
<evidence type="ECO:0000256" key="2">
    <source>
        <dbReference type="ARBA" id="ARBA00022448"/>
    </source>
</evidence>
<protein>
    <recommendedName>
        <fullName evidence="13">Amino acid permease/ SLC12A domain-containing protein</fullName>
    </recommendedName>
</protein>
<comment type="similarity">
    <text evidence="7">Belongs to the amino acid-polyamine-organocation (APC) superfamily. Polyamine:cation symporter (PHS) (TC 2.A.3.12) family.</text>
</comment>
<evidence type="ECO:0000313" key="12">
    <source>
        <dbReference type="Proteomes" id="UP000077202"/>
    </source>
</evidence>